<keyword evidence="2" id="KW-0732">Signal</keyword>
<dbReference type="EMBL" id="CAJFCV020000006">
    <property type="protein sequence ID" value="CAG9129051.1"/>
    <property type="molecule type" value="Genomic_DNA"/>
</dbReference>
<keyword evidence="6" id="KW-1185">Reference proteome</keyword>
<accession>A0A1I7RJT2</accession>
<keyword evidence="1" id="KW-1133">Transmembrane helix</keyword>
<name>A0A1I7RJT2_BURXY</name>
<evidence type="ECO:0000313" key="3">
    <source>
        <dbReference type="EMBL" id="CAD5233717.1"/>
    </source>
</evidence>
<dbReference type="Pfam" id="PF10853">
    <property type="entry name" value="DUF2650"/>
    <property type="match status" value="1"/>
</dbReference>
<dbReference type="PANTHER" id="PTHR34149">
    <property type="entry name" value="PROTEIN CBG11905-RELATED"/>
    <property type="match status" value="1"/>
</dbReference>
<dbReference type="EMBL" id="CAJFDI010000006">
    <property type="protein sequence ID" value="CAD5233717.1"/>
    <property type="molecule type" value="Genomic_DNA"/>
</dbReference>
<keyword evidence="1" id="KW-0812">Transmembrane</keyword>
<dbReference type="PANTHER" id="PTHR34149:SF9">
    <property type="entry name" value="PROTEIN CBG09996"/>
    <property type="match status" value="1"/>
</dbReference>
<reference evidence="7" key="1">
    <citation type="submission" date="2016-11" db="UniProtKB">
        <authorList>
            <consortium name="WormBaseParasite"/>
        </authorList>
    </citation>
    <scope>IDENTIFICATION</scope>
</reference>
<evidence type="ECO:0000313" key="5">
    <source>
        <dbReference type="Proteomes" id="UP000095284"/>
    </source>
</evidence>
<dbReference type="InterPro" id="IPR022559">
    <property type="entry name" value="SUP-1-like"/>
</dbReference>
<evidence type="ECO:0000256" key="2">
    <source>
        <dbReference type="SAM" id="SignalP"/>
    </source>
</evidence>
<feature type="chain" id="PRO_5035359112" evidence="2">
    <location>
        <begin position="17"/>
        <end position="127"/>
    </location>
</feature>
<keyword evidence="1" id="KW-0472">Membrane</keyword>
<organism evidence="5 7">
    <name type="scientific">Bursaphelenchus xylophilus</name>
    <name type="common">Pinewood nematode worm</name>
    <name type="synonym">Aphelenchoides xylophilus</name>
    <dbReference type="NCBI Taxonomy" id="6326"/>
    <lineage>
        <taxon>Eukaryota</taxon>
        <taxon>Metazoa</taxon>
        <taxon>Ecdysozoa</taxon>
        <taxon>Nematoda</taxon>
        <taxon>Chromadorea</taxon>
        <taxon>Rhabditida</taxon>
        <taxon>Tylenchina</taxon>
        <taxon>Tylenchomorpha</taxon>
        <taxon>Aphelenchoidea</taxon>
        <taxon>Aphelenchoididae</taxon>
        <taxon>Bursaphelenchus</taxon>
    </lineage>
</organism>
<evidence type="ECO:0000313" key="7">
    <source>
        <dbReference type="WBParaSite" id="BXY_0096400.1"/>
    </source>
</evidence>
<dbReference type="WBParaSite" id="BXY_0096400.1">
    <property type="protein sequence ID" value="BXY_0096400.1"/>
    <property type="gene ID" value="BXY_0096400"/>
</dbReference>
<gene>
    <name evidence="3" type="ORF">BXYJ_LOCUS13808</name>
</gene>
<dbReference type="Proteomes" id="UP000095284">
    <property type="component" value="Unplaced"/>
</dbReference>
<feature type="signal peptide" evidence="2">
    <location>
        <begin position="1"/>
        <end position="16"/>
    </location>
</feature>
<proteinExistence type="predicted"/>
<reference evidence="4" key="2">
    <citation type="submission" date="2020-08" db="EMBL/GenBank/DDBJ databases">
        <authorList>
            <person name="Kikuchi T."/>
        </authorList>
    </citation>
    <scope>NUCLEOTIDE SEQUENCE</scope>
    <source>
        <strain evidence="3">Ka4C1</strain>
    </source>
</reference>
<dbReference type="AlphaFoldDB" id="A0A1I7RJT2"/>
<dbReference type="Proteomes" id="UP000582659">
    <property type="component" value="Unassembled WGS sequence"/>
</dbReference>
<evidence type="ECO:0000256" key="1">
    <source>
        <dbReference type="SAM" id="Phobius"/>
    </source>
</evidence>
<evidence type="ECO:0000313" key="4">
    <source>
        <dbReference type="EMBL" id="CAG9129051.1"/>
    </source>
</evidence>
<sequence>MNNVVFLCFLAGIAVAQPEHRHDEAEEVARDIFSILDKYGVITVRESAVTCPYLVAPMSQCPPPSILHYYTCCGPLNADCCQNVQGYVVLASVIFIVSSLICCLCCCCSCISCCCSPRRHNRYSQHY</sequence>
<protein>
    <submittedName>
        <fullName evidence="3">(pine wood nematode) hypothetical protein</fullName>
    </submittedName>
</protein>
<dbReference type="Proteomes" id="UP000659654">
    <property type="component" value="Unassembled WGS sequence"/>
</dbReference>
<feature type="transmembrane region" description="Helical" evidence="1">
    <location>
        <begin position="87"/>
        <end position="115"/>
    </location>
</feature>
<evidence type="ECO:0000313" key="6">
    <source>
        <dbReference type="Proteomes" id="UP000659654"/>
    </source>
</evidence>